<feature type="non-terminal residue" evidence="10">
    <location>
        <position position="1"/>
    </location>
</feature>
<keyword evidence="3" id="KW-0418">Kinase</keyword>
<evidence type="ECO:0000256" key="5">
    <source>
        <dbReference type="ARBA" id="ARBA00037982"/>
    </source>
</evidence>
<name>A0AAW0VQU4_CHEQU</name>
<organism evidence="10 11">
    <name type="scientific">Cherax quadricarinatus</name>
    <name type="common">Australian red claw crayfish</name>
    <dbReference type="NCBI Taxonomy" id="27406"/>
    <lineage>
        <taxon>Eukaryota</taxon>
        <taxon>Metazoa</taxon>
        <taxon>Ecdysozoa</taxon>
        <taxon>Arthropoda</taxon>
        <taxon>Crustacea</taxon>
        <taxon>Multicrustacea</taxon>
        <taxon>Malacostraca</taxon>
        <taxon>Eumalacostraca</taxon>
        <taxon>Eucarida</taxon>
        <taxon>Decapoda</taxon>
        <taxon>Pleocyemata</taxon>
        <taxon>Astacidea</taxon>
        <taxon>Parastacoidea</taxon>
        <taxon>Parastacidae</taxon>
        <taxon>Cherax</taxon>
    </lineage>
</organism>
<dbReference type="Gene3D" id="1.10.510.10">
    <property type="entry name" value="Transferase(Phosphotransferase) domain 1"/>
    <property type="match status" value="1"/>
</dbReference>
<dbReference type="EMBL" id="JARKIK010004098">
    <property type="protein sequence ID" value="KAK8718806.1"/>
    <property type="molecule type" value="Genomic_DNA"/>
</dbReference>
<dbReference type="GO" id="GO:0005634">
    <property type="term" value="C:nucleus"/>
    <property type="evidence" value="ECO:0007669"/>
    <property type="project" value="TreeGrafter"/>
</dbReference>
<keyword evidence="1" id="KW-0808">Transferase</keyword>
<evidence type="ECO:0000256" key="8">
    <source>
        <dbReference type="SAM" id="MobiDB-lite"/>
    </source>
</evidence>
<sequence length="308" mass="34093">GKMEYLGGGMTGDAYLIEPKHACGTQYVVKLGKSDFLLQKYKSEASRLRYLSGAGGCPRLVAVCKDVPAFVTTFECKHTLENFLANCGAREAMEVFLKLALAVKEVHDKGYIHNDIKPDNIIVSGSIGNYRVSIIDFGRARRNGEVIETFASPDPERFPHAAPEVADGQPCTPPADVYAMGKMYLDIRTKCDEVPQELETLAEQARQSDPLKRPSLLEIIAQIQNIIKCLKPSKREVPDQTKAKFWTEVPGQTKTKFRTEVHGQKKTKKTHSAVSNDIKPVSMVAEARRSAAEKSRARARAWKRAGGS</sequence>
<dbReference type="Pfam" id="PF00069">
    <property type="entry name" value="Pkinase"/>
    <property type="match status" value="1"/>
</dbReference>
<reference evidence="10 11" key="1">
    <citation type="journal article" date="2024" name="BMC Genomics">
        <title>Genome assembly of redclaw crayfish (Cherax quadricarinatus) provides insights into its immune adaptation and hypoxia tolerance.</title>
        <authorList>
            <person name="Liu Z."/>
            <person name="Zheng J."/>
            <person name="Li H."/>
            <person name="Fang K."/>
            <person name="Wang S."/>
            <person name="He J."/>
            <person name="Zhou D."/>
            <person name="Weng S."/>
            <person name="Chi M."/>
            <person name="Gu Z."/>
            <person name="He J."/>
            <person name="Li F."/>
            <person name="Wang M."/>
        </authorList>
    </citation>
    <scope>NUCLEOTIDE SEQUENCE [LARGE SCALE GENOMIC DNA]</scope>
    <source>
        <strain evidence="10">ZL_2023a</strain>
    </source>
</reference>
<evidence type="ECO:0000259" key="9">
    <source>
        <dbReference type="PROSITE" id="PS50011"/>
    </source>
</evidence>
<feature type="domain" description="Protein kinase" evidence="9">
    <location>
        <begin position="1"/>
        <end position="247"/>
    </location>
</feature>
<dbReference type="SUPFAM" id="SSF56112">
    <property type="entry name" value="Protein kinase-like (PK-like)"/>
    <property type="match status" value="1"/>
</dbReference>
<evidence type="ECO:0000256" key="1">
    <source>
        <dbReference type="ARBA" id="ARBA00022679"/>
    </source>
</evidence>
<evidence type="ECO:0000313" key="10">
    <source>
        <dbReference type="EMBL" id="KAK8718806.1"/>
    </source>
</evidence>
<dbReference type="InterPro" id="IPR011009">
    <property type="entry name" value="Kinase-like_dom_sf"/>
</dbReference>
<evidence type="ECO:0000256" key="6">
    <source>
        <dbReference type="PROSITE-ProRule" id="PRU10141"/>
    </source>
</evidence>
<evidence type="ECO:0000256" key="3">
    <source>
        <dbReference type="ARBA" id="ARBA00022777"/>
    </source>
</evidence>
<keyword evidence="11" id="KW-1185">Reference proteome</keyword>
<dbReference type="GO" id="GO:0005737">
    <property type="term" value="C:cytoplasm"/>
    <property type="evidence" value="ECO:0007669"/>
    <property type="project" value="TreeGrafter"/>
</dbReference>
<dbReference type="InterPro" id="IPR000719">
    <property type="entry name" value="Prot_kinase_dom"/>
</dbReference>
<feature type="compositionally biased region" description="Basic residues" evidence="8">
    <location>
        <begin position="297"/>
        <end position="308"/>
    </location>
</feature>
<dbReference type="AlphaFoldDB" id="A0AAW0VQU4"/>
<evidence type="ECO:0000256" key="4">
    <source>
        <dbReference type="ARBA" id="ARBA00022840"/>
    </source>
</evidence>
<protein>
    <recommendedName>
        <fullName evidence="9">Protein kinase domain-containing protein</fullName>
    </recommendedName>
</protein>
<dbReference type="GO" id="GO:0005524">
    <property type="term" value="F:ATP binding"/>
    <property type="evidence" value="ECO:0007669"/>
    <property type="project" value="UniProtKB-UniRule"/>
</dbReference>
<dbReference type="InterPro" id="IPR050339">
    <property type="entry name" value="CC_SR_Kinase"/>
</dbReference>
<gene>
    <name evidence="10" type="ORF">OTU49_014456</name>
</gene>
<comment type="similarity">
    <text evidence="5">Belongs to the protein kinase superfamily. Ser/Thr protein kinase family. GCN2 subfamily.</text>
</comment>
<dbReference type="PROSITE" id="PS00108">
    <property type="entry name" value="PROTEIN_KINASE_ST"/>
    <property type="match status" value="1"/>
</dbReference>
<dbReference type="InterPro" id="IPR008271">
    <property type="entry name" value="Ser/Thr_kinase_AS"/>
</dbReference>
<feature type="region of interest" description="Disordered" evidence="8">
    <location>
        <begin position="259"/>
        <end position="308"/>
    </location>
</feature>
<dbReference type="GO" id="GO:0004674">
    <property type="term" value="F:protein serine/threonine kinase activity"/>
    <property type="evidence" value="ECO:0007669"/>
    <property type="project" value="UniProtKB-KW"/>
</dbReference>
<proteinExistence type="inferred from homology"/>
<keyword evidence="2 6" id="KW-0547">Nucleotide-binding</keyword>
<dbReference type="PROSITE" id="PS00107">
    <property type="entry name" value="PROTEIN_KINASE_ATP"/>
    <property type="match status" value="1"/>
</dbReference>
<accession>A0AAW0VQU4</accession>
<dbReference type="CDD" id="cd00180">
    <property type="entry name" value="PKc"/>
    <property type="match status" value="1"/>
</dbReference>
<comment type="caution">
    <text evidence="10">The sequence shown here is derived from an EMBL/GenBank/DDBJ whole genome shotgun (WGS) entry which is preliminary data.</text>
</comment>
<dbReference type="PROSITE" id="PS50011">
    <property type="entry name" value="PROTEIN_KINASE_DOM"/>
    <property type="match status" value="1"/>
</dbReference>
<dbReference type="InterPro" id="IPR017441">
    <property type="entry name" value="Protein_kinase_ATP_BS"/>
</dbReference>
<dbReference type="PANTHER" id="PTHR11042">
    <property type="entry name" value="EUKARYOTIC TRANSLATION INITIATION FACTOR 2-ALPHA KINASE EIF2-ALPHA KINASE -RELATED"/>
    <property type="match status" value="1"/>
</dbReference>
<dbReference type="Proteomes" id="UP001445076">
    <property type="component" value="Unassembled WGS sequence"/>
</dbReference>
<evidence type="ECO:0000256" key="2">
    <source>
        <dbReference type="ARBA" id="ARBA00022741"/>
    </source>
</evidence>
<keyword evidence="4 6" id="KW-0067">ATP-binding</keyword>
<feature type="non-terminal residue" evidence="10">
    <location>
        <position position="308"/>
    </location>
</feature>
<evidence type="ECO:0000313" key="11">
    <source>
        <dbReference type="Proteomes" id="UP001445076"/>
    </source>
</evidence>
<evidence type="ECO:0000256" key="7">
    <source>
        <dbReference type="RuleBase" id="RU000304"/>
    </source>
</evidence>
<feature type="compositionally biased region" description="Basic and acidic residues" evidence="8">
    <location>
        <begin position="286"/>
        <end position="296"/>
    </location>
</feature>
<keyword evidence="7" id="KW-0723">Serine/threonine-protein kinase</keyword>
<dbReference type="SMART" id="SM00220">
    <property type="entry name" value="S_TKc"/>
    <property type="match status" value="1"/>
</dbReference>
<feature type="binding site" evidence="6">
    <location>
        <position position="30"/>
    </location>
    <ligand>
        <name>ATP</name>
        <dbReference type="ChEBI" id="CHEBI:30616"/>
    </ligand>
</feature>